<feature type="transmembrane region" description="Helical" evidence="1">
    <location>
        <begin position="150"/>
        <end position="167"/>
    </location>
</feature>
<sequence>MGDQVSTVHPAHTDGAAPSWARGVTWALVSAAVTPAAMVLITIVVERRPFVVSDQYAGFIIGDILLAIAVGVGASAPGSTRVPRWAFVGASFTAIAFGAWQMWNEVQAGVYSISEALSPSKLWHQFVVYPVLSMLLLSSTSRAWRHKGRTLVVLALVFGWMACLLWDQTHPKSPHCSYDWRSLACT</sequence>
<gene>
    <name evidence="2" type="ORF">AFL01nite_02440</name>
</gene>
<dbReference type="EMBL" id="BJZQ01000001">
    <property type="protein sequence ID" value="GEO87917.1"/>
    <property type="molecule type" value="Genomic_DNA"/>
</dbReference>
<feature type="transmembrane region" description="Helical" evidence="1">
    <location>
        <begin position="56"/>
        <end position="73"/>
    </location>
</feature>
<feature type="transmembrane region" description="Helical" evidence="1">
    <location>
        <begin position="85"/>
        <end position="102"/>
    </location>
</feature>
<name>A0A512HR39_9ACTN</name>
<dbReference type="AlphaFoldDB" id="A0A512HR39"/>
<dbReference type="RefSeq" id="WP_146825269.1">
    <property type="nucleotide sequence ID" value="NZ_BAAAYQ010000001.1"/>
</dbReference>
<feature type="transmembrane region" description="Helical" evidence="1">
    <location>
        <begin position="122"/>
        <end position="138"/>
    </location>
</feature>
<evidence type="ECO:0000256" key="1">
    <source>
        <dbReference type="SAM" id="Phobius"/>
    </source>
</evidence>
<keyword evidence="1" id="KW-1133">Transmembrane helix</keyword>
<organism evidence="2 3">
    <name type="scientific">Aeromicrobium flavum</name>
    <dbReference type="NCBI Taxonomy" id="416568"/>
    <lineage>
        <taxon>Bacteria</taxon>
        <taxon>Bacillati</taxon>
        <taxon>Actinomycetota</taxon>
        <taxon>Actinomycetes</taxon>
        <taxon>Propionibacteriales</taxon>
        <taxon>Nocardioidaceae</taxon>
        <taxon>Aeromicrobium</taxon>
    </lineage>
</organism>
<evidence type="ECO:0000313" key="2">
    <source>
        <dbReference type="EMBL" id="GEO87917.1"/>
    </source>
</evidence>
<evidence type="ECO:0000313" key="3">
    <source>
        <dbReference type="Proteomes" id="UP000321769"/>
    </source>
</evidence>
<comment type="caution">
    <text evidence="2">The sequence shown here is derived from an EMBL/GenBank/DDBJ whole genome shotgun (WGS) entry which is preliminary data.</text>
</comment>
<accession>A0A512HR39</accession>
<protein>
    <submittedName>
        <fullName evidence="2">Uncharacterized protein</fullName>
    </submittedName>
</protein>
<keyword evidence="1" id="KW-0472">Membrane</keyword>
<keyword evidence="3" id="KW-1185">Reference proteome</keyword>
<keyword evidence="1" id="KW-0812">Transmembrane</keyword>
<proteinExistence type="predicted"/>
<reference evidence="2 3" key="1">
    <citation type="submission" date="2019-07" db="EMBL/GenBank/DDBJ databases">
        <title>Whole genome shotgun sequence of Aeromicrobium flavum NBRC 107625.</title>
        <authorList>
            <person name="Hosoyama A."/>
            <person name="Uohara A."/>
            <person name="Ohji S."/>
            <person name="Ichikawa N."/>
        </authorList>
    </citation>
    <scope>NUCLEOTIDE SEQUENCE [LARGE SCALE GENOMIC DNA]</scope>
    <source>
        <strain evidence="2 3">NBRC 107625</strain>
    </source>
</reference>
<dbReference type="Proteomes" id="UP000321769">
    <property type="component" value="Unassembled WGS sequence"/>
</dbReference>
<dbReference type="OrthoDB" id="4248050at2"/>
<feature type="transmembrane region" description="Helical" evidence="1">
    <location>
        <begin position="24"/>
        <end position="44"/>
    </location>
</feature>